<accession>A0A108F111</accession>
<dbReference type="RefSeq" id="WP_060346414.1">
    <property type="nucleotide sequence ID" value="NZ_LPLZ01000022.1"/>
</dbReference>
<dbReference type="EMBL" id="LPLZ01000022">
    <property type="protein sequence ID" value="KWN21050.1"/>
    <property type="molecule type" value="Genomic_DNA"/>
</dbReference>
<reference evidence="7 8" key="1">
    <citation type="submission" date="2015-11" db="EMBL/GenBank/DDBJ databases">
        <title>Expanding the genomic diversity of Burkholderia species for the development of highly accurate diagnostics.</title>
        <authorList>
            <person name="Sahl J."/>
            <person name="Keim P."/>
            <person name="Wagner D."/>
        </authorList>
    </citation>
    <scope>NUCLEOTIDE SEQUENCE [LARGE SCALE GENOMIC DNA]</scope>
    <source>
        <strain evidence="7 8">MSMB793WGS</strain>
    </source>
</reference>
<dbReference type="Gene3D" id="3.40.309.10">
    <property type="entry name" value="Aldehyde Dehydrogenase, Chain A, domain 2"/>
    <property type="match status" value="1"/>
</dbReference>
<evidence type="ECO:0000256" key="1">
    <source>
        <dbReference type="ARBA" id="ARBA00009986"/>
    </source>
</evidence>
<dbReference type="InterPro" id="IPR050740">
    <property type="entry name" value="Aldehyde_DH_Superfamily"/>
</dbReference>
<evidence type="ECO:0000259" key="6">
    <source>
        <dbReference type="Pfam" id="PF00171"/>
    </source>
</evidence>
<evidence type="ECO:0000256" key="4">
    <source>
        <dbReference type="ARBA" id="ARBA00051918"/>
    </source>
</evidence>
<dbReference type="SUPFAM" id="SSF53720">
    <property type="entry name" value="ALDH-like"/>
    <property type="match status" value="1"/>
</dbReference>
<comment type="similarity">
    <text evidence="1">Belongs to the aldehyde dehydrogenase family.</text>
</comment>
<dbReference type="InterPro" id="IPR016163">
    <property type="entry name" value="Ald_DH_C"/>
</dbReference>
<evidence type="ECO:0000256" key="2">
    <source>
        <dbReference type="ARBA" id="ARBA00023002"/>
    </source>
</evidence>
<dbReference type="PANTHER" id="PTHR43353">
    <property type="entry name" value="SUCCINATE-SEMIALDEHYDE DEHYDROGENASE, MITOCHONDRIAL"/>
    <property type="match status" value="1"/>
</dbReference>
<dbReference type="InterPro" id="IPR015590">
    <property type="entry name" value="Aldehyde_DH_dom"/>
</dbReference>
<keyword evidence="2" id="KW-0560">Oxidoreductase</keyword>
<dbReference type="GO" id="GO:0047533">
    <property type="term" value="F:2,5-dioxovalerate dehydrogenase (NADP+) activity"/>
    <property type="evidence" value="ECO:0007669"/>
    <property type="project" value="UniProtKB-EC"/>
</dbReference>
<gene>
    <name evidence="7" type="ORF">WT83_06540</name>
</gene>
<dbReference type="InterPro" id="IPR016162">
    <property type="entry name" value="Ald_DH_N"/>
</dbReference>
<sequence>MQLTGQLLIGQSAVAGHNGTLHAIAAETGEPLEPAFGGASLHDLETACALADEAFDTYRETRPEQRAAFLDAIGRNIMALGDELIERCVIETGLPRARIEGERGRTVGQLALFASLVRDGAYVDARIDPARPDRKPLPRVDLRLRNVAIGPVAVFGASNFPLAFSVAGGDTASALAAGCPVIVKAHSAHPGTSELVGRAIQQAVRECGLPAGVFSLLFDASREIGQALVADPRIKAVGFTGSRRGGVALMNIAAARHEPIPVYAEMSSINPVLLFPAALDARHDAIAPQFVASLALGAGQFCTNPGLVLAVDGPALRAFEAAAATAVQAVSAQTMLTPHIHASYAQGVATLRAHGAVELLAQGVEGGRYQARAALFATSADAFIAHPELRDEVFGPASLIVRCPDADTLHRVLKSLEGQLTIAAHLAADDAALFAALRPTLERKAGRILVNGFGTGVEVGHAMVHGGPFPATSDTRTTSVGARAIERFLRPVSYQDVPDALLPDAIRNGNPLNVPQRIDGVLAPREAHDV</sequence>
<evidence type="ECO:0000256" key="3">
    <source>
        <dbReference type="ARBA" id="ARBA00050769"/>
    </source>
</evidence>
<organism evidence="7 8">
    <name type="scientific">Burkholderia territorii</name>
    <dbReference type="NCBI Taxonomy" id="1503055"/>
    <lineage>
        <taxon>Bacteria</taxon>
        <taxon>Pseudomonadati</taxon>
        <taxon>Pseudomonadota</taxon>
        <taxon>Betaproteobacteria</taxon>
        <taxon>Burkholderiales</taxon>
        <taxon>Burkholderiaceae</taxon>
        <taxon>Burkholderia</taxon>
        <taxon>Burkholderia cepacia complex</taxon>
    </lineage>
</organism>
<evidence type="ECO:0000313" key="7">
    <source>
        <dbReference type="EMBL" id="KWN21050.1"/>
    </source>
</evidence>
<proteinExistence type="inferred from homology"/>
<dbReference type="AlphaFoldDB" id="A0A108F111"/>
<dbReference type="Gene3D" id="3.40.605.10">
    <property type="entry name" value="Aldehyde Dehydrogenase, Chain A, domain 1"/>
    <property type="match status" value="1"/>
</dbReference>
<comment type="caution">
    <text evidence="7">The sequence shown here is derived from an EMBL/GenBank/DDBJ whole genome shotgun (WGS) entry which is preliminary data.</text>
</comment>
<name>A0A108F111_9BURK</name>
<dbReference type="PANTHER" id="PTHR43353:SF3">
    <property type="entry name" value="ALDEHYDE DEHYDROGENASE-RELATED"/>
    <property type="match status" value="1"/>
</dbReference>
<evidence type="ECO:0000313" key="8">
    <source>
        <dbReference type="Proteomes" id="UP000068016"/>
    </source>
</evidence>
<dbReference type="FunFam" id="3.40.605.10:FF:000037">
    <property type="entry name" value="NADP-dependent fatty aldehyde dehydrogenase"/>
    <property type="match status" value="1"/>
</dbReference>
<evidence type="ECO:0000256" key="5">
    <source>
        <dbReference type="ARBA" id="ARBA00067023"/>
    </source>
</evidence>
<dbReference type="InterPro" id="IPR016161">
    <property type="entry name" value="Ald_DH/histidinol_DH"/>
</dbReference>
<dbReference type="CDD" id="cd07129">
    <property type="entry name" value="ALDH_KGSADH"/>
    <property type="match status" value="1"/>
</dbReference>
<dbReference type="Pfam" id="PF00171">
    <property type="entry name" value="Aldedh"/>
    <property type="match status" value="1"/>
</dbReference>
<feature type="domain" description="Aldehyde dehydrogenase" evidence="6">
    <location>
        <begin position="39"/>
        <end position="457"/>
    </location>
</feature>
<comment type="catalytic activity">
    <reaction evidence="3">
        <text>2,5-dioxopentanoate + NAD(+) + H2O = 2-oxoglutarate + NADH + 2 H(+)</text>
        <dbReference type="Rhea" id="RHEA:47152"/>
        <dbReference type="ChEBI" id="CHEBI:15377"/>
        <dbReference type="ChEBI" id="CHEBI:15378"/>
        <dbReference type="ChEBI" id="CHEBI:16810"/>
        <dbReference type="ChEBI" id="CHEBI:57540"/>
        <dbReference type="ChEBI" id="CHEBI:57945"/>
        <dbReference type="ChEBI" id="CHEBI:58136"/>
    </reaction>
</comment>
<dbReference type="EC" id="1.2.1.26" evidence="5"/>
<protein>
    <recommendedName>
        <fullName evidence="5">2,5-dioxovalerate dehydrogenase</fullName>
        <ecNumber evidence="5">1.2.1.26</ecNumber>
    </recommendedName>
</protein>
<dbReference type="InterPro" id="IPR044151">
    <property type="entry name" value="ALDH_KGSADH"/>
</dbReference>
<dbReference type="Proteomes" id="UP000068016">
    <property type="component" value="Unassembled WGS sequence"/>
</dbReference>
<comment type="catalytic activity">
    <reaction evidence="4">
        <text>2,5-dioxopentanoate + NADP(+) + H2O = 2-oxoglutarate + NADPH + 2 H(+)</text>
        <dbReference type="Rhea" id="RHEA:11296"/>
        <dbReference type="ChEBI" id="CHEBI:15377"/>
        <dbReference type="ChEBI" id="CHEBI:15378"/>
        <dbReference type="ChEBI" id="CHEBI:16810"/>
        <dbReference type="ChEBI" id="CHEBI:57783"/>
        <dbReference type="ChEBI" id="CHEBI:58136"/>
        <dbReference type="ChEBI" id="CHEBI:58349"/>
        <dbReference type="EC" id="1.2.1.26"/>
    </reaction>
</comment>